<dbReference type="InterPro" id="IPR036928">
    <property type="entry name" value="AS_sf"/>
</dbReference>
<dbReference type="InterPro" id="IPR004412">
    <property type="entry name" value="GatA"/>
</dbReference>
<evidence type="ECO:0000256" key="4">
    <source>
        <dbReference type="ARBA" id="ARBA00022840"/>
    </source>
</evidence>
<keyword evidence="3 7" id="KW-0547">Nucleotide-binding</keyword>
<comment type="similarity">
    <text evidence="1 7">Belongs to the amidase family. GatA subfamily.</text>
</comment>
<comment type="function">
    <text evidence="7">Allows the formation of correctly charged Gln-tRNA(Gln) through the transamidation of misacylated Glu-tRNA(Gln) in organisms which lack glutaminyl-tRNA synthetase. The reaction takes place in the presence of glutamine and ATP through an activated gamma-phospho-Glu-tRNA(Gln).</text>
</comment>
<feature type="domain" description="Amidase" evidence="8">
    <location>
        <begin position="22"/>
        <end position="229"/>
    </location>
</feature>
<keyword evidence="9" id="KW-0378">Hydrolase</keyword>
<evidence type="ECO:0000256" key="3">
    <source>
        <dbReference type="ARBA" id="ARBA00022741"/>
    </source>
</evidence>
<dbReference type="AlphaFoldDB" id="A0A812A291"/>
<keyword evidence="2 7" id="KW-0436">Ligase</keyword>
<organism evidence="9 10">
    <name type="scientific">Candidatus Argoarchaeum ethanivorans</name>
    <dbReference type="NCBI Taxonomy" id="2608793"/>
    <lineage>
        <taxon>Archaea</taxon>
        <taxon>Methanobacteriati</taxon>
        <taxon>Methanobacteriota</taxon>
        <taxon>Stenosarchaea group</taxon>
        <taxon>Methanomicrobia</taxon>
        <taxon>Methanosarcinales</taxon>
        <taxon>Methanosarcinales incertae sedis</taxon>
        <taxon>GOM Arc I cluster</taxon>
        <taxon>Candidatus Argoarchaeum</taxon>
    </lineage>
</organism>
<dbReference type="Gene3D" id="3.90.1300.10">
    <property type="entry name" value="Amidase signature (AS) domain"/>
    <property type="match status" value="1"/>
</dbReference>
<evidence type="ECO:0000259" key="8">
    <source>
        <dbReference type="Pfam" id="PF01425"/>
    </source>
</evidence>
<dbReference type="HAMAP" id="MF_00120">
    <property type="entry name" value="GatA"/>
    <property type="match status" value="1"/>
</dbReference>
<dbReference type="GO" id="GO:0016787">
    <property type="term" value="F:hydrolase activity"/>
    <property type="evidence" value="ECO:0007669"/>
    <property type="project" value="UniProtKB-KW"/>
</dbReference>
<evidence type="ECO:0000256" key="2">
    <source>
        <dbReference type="ARBA" id="ARBA00022598"/>
    </source>
</evidence>
<feature type="active site" description="Charge relay system" evidence="7">
    <location>
        <position position="141"/>
    </location>
</feature>
<dbReference type="InterPro" id="IPR020556">
    <property type="entry name" value="Amidase_CS"/>
</dbReference>
<comment type="subunit">
    <text evidence="7">Heterotrimer of A, B and C subunits.</text>
</comment>
<dbReference type="PANTHER" id="PTHR11895:SF7">
    <property type="entry name" value="GLUTAMYL-TRNA(GLN) AMIDOTRANSFERASE SUBUNIT A, MITOCHONDRIAL"/>
    <property type="match status" value="1"/>
</dbReference>
<protein>
    <recommendedName>
        <fullName evidence="7">Glutamyl-tRNA(Gln) amidotransferase subunit A</fullName>
        <shortName evidence="7">Glu-ADT subunit A</shortName>
        <ecNumber evidence="7">6.3.5.7</ecNumber>
    </recommendedName>
</protein>
<comment type="caution">
    <text evidence="9">The sequence shown here is derived from an EMBL/GenBank/DDBJ whole genome shotgun (WGS) entry which is preliminary data.</text>
</comment>
<evidence type="ECO:0000256" key="1">
    <source>
        <dbReference type="ARBA" id="ARBA00008069"/>
    </source>
</evidence>
<dbReference type="Proteomes" id="UP000614580">
    <property type="component" value="Unassembled WGS sequence"/>
</dbReference>
<evidence type="ECO:0000256" key="6">
    <source>
        <dbReference type="ARBA" id="ARBA00047407"/>
    </source>
</evidence>
<sequence length="513" mass="55507">MITWQNIEETKRFIETDGAAEAIHRCAERIKQNNFNSFITLNIEGALSMAEHTSGGKLCGVPIAIKDNISTRAIQTTCASKILTEYIPPYNATVIERLKKEGAVIIGKTNMDEFAMGTSTETSYYGAVKNPWNRECVPGGSSGGSAAALAGGEVPLALGSDTGGSVRCPASFCGVVGLKPTYGAISRYGLISYANSLEQIGPMATTVADTALLFDVVAGYDQRDSTSAKKQFGNLHTSCTGITSNDSTSVKKQFGNLHTSCTGITSNDSTSVKKQFDTTEPLDMKDVKIGVPEEYFGEGMESVVEKAVWNAVHSFEDLGAAYQEVSMPHTKYALAAYYIIAMSEASSNLARFDGLRYGYHAEEGDCHTSFSKTRAEGFGDEVKRRILLGSYALSAGYHDKYYLKALKVRTLVKKDFEAAFKTYNMLLAPTMPYPAFKLGEKIKDPLSLYLADVNTVPINLAGVPAVSVPCGFENKLPIGLQLIGNFFDEATILQAAHNFEDHTDFHNRRPGGG</sequence>
<accession>A0A812A291</accession>
<evidence type="ECO:0000313" key="10">
    <source>
        <dbReference type="Proteomes" id="UP000614580"/>
    </source>
</evidence>
<comment type="catalytic activity">
    <reaction evidence="6 7">
        <text>L-glutamyl-tRNA(Gln) + L-glutamine + ATP + H2O = L-glutaminyl-tRNA(Gln) + L-glutamate + ADP + phosphate + H(+)</text>
        <dbReference type="Rhea" id="RHEA:17521"/>
        <dbReference type="Rhea" id="RHEA-COMP:9681"/>
        <dbReference type="Rhea" id="RHEA-COMP:9684"/>
        <dbReference type="ChEBI" id="CHEBI:15377"/>
        <dbReference type="ChEBI" id="CHEBI:15378"/>
        <dbReference type="ChEBI" id="CHEBI:29985"/>
        <dbReference type="ChEBI" id="CHEBI:30616"/>
        <dbReference type="ChEBI" id="CHEBI:43474"/>
        <dbReference type="ChEBI" id="CHEBI:58359"/>
        <dbReference type="ChEBI" id="CHEBI:78520"/>
        <dbReference type="ChEBI" id="CHEBI:78521"/>
        <dbReference type="ChEBI" id="CHEBI:456216"/>
        <dbReference type="EC" id="6.3.5.7"/>
    </reaction>
</comment>
<dbReference type="InterPro" id="IPR023631">
    <property type="entry name" value="Amidase_dom"/>
</dbReference>
<keyword evidence="5 7" id="KW-0648">Protein biosynthesis</keyword>
<evidence type="ECO:0000313" key="9">
    <source>
        <dbReference type="EMBL" id="CAD7766713.1"/>
    </source>
</evidence>
<feature type="domain" description="Amidase" evidence="8">
    <location>
        <begin position="260"/>
        <end position="493"/>
    </location>
</feature>
<proteinExistence type="inferred from homology"/>
<reference evidence="9" key="1">
    <citation type="submission" date="2020-12" db="EMBL/GenBank/DDBJ databases">
        <authorList>
            <person name="Hahn C.J."/>
            <person name="Laso-Perez R."/>
            <person name="Vulcano F."/>
            <person name="Vaziourakis K.-M."/>
            <person name="Stokke R."/>
            <person name="Steen I.H."/>
            <person name="Teske A."/>
            <person name="Boetius A."/>
            <person name="Liebeke M."/>
            <person name="Amann R."/>
            <person name="Knittel K."/>
        </authorList>
    </citation>
    <scope>NUCLEOTIDE SEQUENCE</scope>
    <source>
        <strain evidence="9">Gfbio:c6db26ca-90af-429b-aeed-0e3e8aed0b5e:GoM-Arc1_AMV-AAA_792_C10</strain>
    </source>
</reference>
<dbReference type="GO" id="GO:0030956">
    <property type="term" value="C:glutamyl-tRNA(Gln) amidotransferase complex"/>
    <property type="evidence" value="ECO:0007669"/>
    <property type="project" value="InterPro"/>
</dbReference>
<dbReference type="Pfam" id="PF01425">
    <property type="entry name" value="Amidase"/>
    <property type="match status" value="2"/>
</dbReference>
<dbReference type="EMBL" id="CAJHZY010000008">
    <property type="protein sequence ID" value="CAD7766713.1"/>
    <property type="molecule type" value="Genomic_DNA"/>
</dbReference>
<dbReference type="GO" id="GO:0005524">
    <property type="term" value="F:ATP binding"/>
    <property type="evidence" value="ECO:0007669"/>
    <property type="project" value="UniProtKB-KW"/>
</dbReference>
<dbReference type="EC" id="6.3.5.7" evidence="7"/>
<dbReference type="GO" id="GO:0006412">
    <property type="term" value="P:translation"/>
    <property type="evidence" value="ECO:0007669"/>
    <property type="project" value="UniProtKB-UniRule"/>
</dbReference>
<dbReference type="GO" id="GO:0050567">
    <property type="term" value="F:glutaminyl-tRNA synthase (glutamine-hydrolyzing) activity"/>
    <property type="evidence" value="ECO:0007669"/>
    <property type="project" value="UniProtKB-UniRule"/>
</dbReference>
<keyword evidence="4 7" id="KW-0067">ATP-binding</keyword>
<dbReference type="InterPro" id="IPR000120">
    <property type="entry name" value="Amidase"/>
</dbReference>
<evidence type="ECO:0000256" key="5">
    <source>
        <dbReference type="ARBA" id="ARBA00022917"/>
    </source>
</evidence>
<gene>
    <name evidence="7" type="primary">gatA</name>
    <name evidence="9" type="ORF">DNFNHJIP_00111</name>
</gene>
<dbReference type="PANTHER" id="PTHR11895">
    <property type="entry name" value="TRANSAMIDASE"/>
    <property type="match status" value="1"/>
</dbReference>
<name>A0A812A291_9EURY</name>
<feature type="active site" description="Acyl-ester intermediate" evidence="7">
    <location>
        <position position="165"/>
    </location>
</feature>
<dbReference type="SUPFAM" id="SSF75304">
    <property type="entry name" value="Amidase signature (AS) enzymes"/>
    <property type="match status" value="1"/>
</dbReference>
<feature type="active site" description="Charge relay system" evidence="7">
    <location>
        <position position="66"/>
    </location>
</feature>
<dbReference type="PROSITE" id="PS00571">
    <property type="entry name" value="AMIDASES"/>
    <property type="match status" value="1"/>
</dbReference>
<evidence type="ECO:0000256" key="7">
    <source>
        <dbReference type="HAMAP-Rule" id="MF_00120"/>
    </source>
</evidence>